<dbReference type="Proteomes" id="UP000195326">
    <property type="component" value="Unassembled WGS sequence"/>
</dbReference>
<proteinExistence type="predicted"/>
<reference evidence="2" key="1">
    <citation type="submission" date="2017-04" db="EMBL/GenBank/DDBJ databases">
        <title>Function of individual gut microbiota members based on whole genome sequencing of pure cultures obtained from chicken caecum.</title>
        <authorList>
            <person name="Medvecky M."/>
            <person name="Cejkova D."/>
            <person name="Polansky O."/>
            <person name="Karasova D."/>
            <person name="Kubasova T."/>
            <person name="Cizek A."/>
            <person name="Rychlik I."/>
        </authorList>
    </citation>
    <scope>NUCLEOTIDE SEQUENCE [LARGE SCALE GENOMIC DNA]</scope>
    <source>
        <strain evidence="2">An179</strain>
    </source>
</reference>
<gene>
    <name evidence="1" type="ORF">B5F15_10860</name>
</gene>
<comment type="caution">
    <text evidence="1">The sequence shown here is derived from an EMBL/GenBank/DDBJ whole genome shotgun (WGS) entry which is preliminary data.</text>
</comment>
<accession>A0A1Y4LNA8</accession>
<evidence type="ECO:0000313" key="2">
    <source>
        <dbReference type="Proteomes" id="UP000195326"/>
    </source>
</evidence>
<dbReference type="Pfam" id="PF14198">
    <property type="entry name" value="TnpV"/>
    <property type="match status" value="1"/>
</dbReference>
<dbReference type="RefSeq" id="WP_087415343.1">
    <property type="nucleotide sequence ID" value="NZ_NFKL01000015.1"/>
</dbReference>
<dbReference type="InterPro" id="IPR026989">
    <property type="entry name" value="TnpV"/>
</dbReference>
<protein>
    <submittedName>
        <fullName evidence="1">TnpV protein</fullName>
    </submittedName>
</protein>
<name>A0A1Y4LNA8_9FIRM</name>
<sequence length="124" mass="14682">MKSIFEAMGGTYRQEGDYLIPNINLPEQEEYQLGKYGRMRRNFLKEHHPVRYSDLIMEGQLWNHLAEIDKLCNARMEVMIAAMKKQEGVTEALKAADQMEWVRRMNSIYNRAEETVLYELVHEV</sequence>
<organism evidence="1 2">
    <name type="scientific">Butyricicoccus pullicaecorum</name>
    <dbReference type="NCBI Taxonomy" id="501571"/>
    <lineage>
        <taxon>Bacteria</taxon>
        <taxon>Bacillati</taxon>
        <taxon>Bacillota</taxon>
        <taxon>Clostridia</taxon>
        <taxon>Eubacteriales</taxon>
        <taxon>Butyricicoccaceae</taxon>
        <taxon>Butyricicoccus</taxon>
    </lineage>
</organism>
<dbReference type="AlphaFoldDB" id="A0A1Y4LNA8"/>
<evidence type="ECO:0000313" key="1">
    <source>
        <dbReference type="EMBL" id="OUP57009.1"/>
    </source>
</evidence>
<dbReference type="EMBL" id="NFKL01000015">
    <property type="protein sequence ID" value="OUP57009.1"/>
    <property type="molecule type" value="Genomic_DNA"/>
</dbReference>